<dbReference type="EMBL" id="JAEFBJ010000008">
    <property type="protein sequence ID" value="KAG7584000.1"/>
    <property type="molecule type" value="Genomic_DNA"/>
</dbReference>
<organism evidence="1 2">
    <name type="scientific">Arabidopsis suecica</name>
    <name type="common">Swedish thale-cress</name>
    <name type="synonym">Cardaminopsis suecica</name>
    <dbReference type="NCBI Taxonomy" id="45249"/>
    <lineage>
        <taxon>Eukaryota</taxon>
        <taxon>Viridiplantae</taxon>
        <taxon>Streptophyta</taxon>
        <taxon>Embryophyta</taxon>
        <taxon>Tracheophyta</taxon>
        <taxon>Spermatophyta</taxon>
        <taxon>Magnoliopsida</taxon>
        <taxon>eudicotyledons</taxon>
        <taxon>Gunneridae</taxon>
        <taxon>Pentapetalae</taxon>
        <taxon>rosids</taxon>
        <taxon>malvids</taxon>
        <taxon>Brassicales</taxon>
        <taxon>Brassicaceae</taxon>
        <taxon>Camelineae</taxon>
        <taxon>Arabidopsis</taxon>
    </lineage>
</organism>
<keyword evidence="2" id="KW-1185">Reference proteome</keyword>
<dbReference type="PANTHER" id="PTHR48213:SF1">
    <property type="entry name" value="PROSTATIC SPERMINE-BINDING-LIKE PROTEIN"/>
    <property type="match status" value="1"/>
</dbReference>
<dbReference type="AlphaFoldDB" id="A0A8T2BBS7"/>
<evidence type="ECO:0000313" key="2">
    <source>
        <dbReference type="Proteomes" id="UP000694251"/>
    </source>
</evidence>
<name>A0A8T2BBS7_ARASU</name>
<dbReference type="Proteomes" id="UP000694251">
    <property type="component" value="Chromosome 8"/>
</dbReference>
<protein>
    <submittedName>
        <fullName evidence="1">Uncharacterized protein</fullName>
    </submittedName>
</protein>
<comment type="caution">
    <text evidence="1">The sequence shown here is derived from an EMBL/GenBank/DDBJ whole genome shotgun (WGS) entry which is preliminary data.</text>
</comment>
<sequence length="157" mass="17737">MANQEEDDLVLDLLEFLNSFAVESLSEDIIYLKASCSVIPSPHTLISETDTDDLFAADFVLVDGVVRVLADYRNSSFRRQIMFLGGGSRYCIGDYINRDGVDDEDDFNDLDDELVPRSVSKKLKRQRIRKLGKRSSYLQLKPGCVHGKHGFGINIRC</sequence>
<evidence type="ECO:0000313" key="1">
    <source>
        <dbReference type="EMBL" id="KAG7584000.1"/>
    </source>
</evidence>
<dbReference type="PANTHER" id="PTHR48213">
    <property type="entry name" value="VID27-LIKE PROTEIN"/>
    <property type="match status" value="1"/>
</dbReference>
<dbReference type="OrthoDB" id="1719291at2759"/>
<gene>
    <name evidence="1" type="ORF">ISN44_As08g035030</name>
</gene>
<reference evidence="1 2" key="1">
    <citation type="submission" date="2020-12" db="EMBL/GenBank/DDBJ databases">
        <title>Concerted genomic and epigenomic changes stabilize Arabidopsis allopolyploids.</title>
        <authorList>
            <person name="Chen Z."/>
        </authorList>
    </citation>
    <scope>NUCLEOTIDE SEQUENCE [LARGE SCALE GENOMIC DNA]</scope>
    <source>
        <strain evidence="1">As9502</strain>
        <tissue evidence="1">Leaf</tissue>
    </source>
</reference>
<accession>A0A8T2BBS7</accession>
<proteinExistence type="predicted"/>